<dbReference type="Proteomes" id="UP000008152">
    <property type="component" value="Plasmid pVIBHAR"/>
</dbReference>
<geneLocation type="plasmid" evidence="1 2">
    <name>pVIBHAR</name>
</geneLocation>
<dbReference type="AlphaFoldDB" id="A7N8T6"/>
<name>A7N8T6_VIBC1</name>
<reference evidence="1 2" key="1">
    <citation type="submission" date="2007-08" db="EMBL/GenBank/DDBJ databases">
        <authorList>
            <consortium name="The Vibrio harveyi Genome Sequencing Project"/>
            <person name="Bassler B."/>
            <person name="Clifton S.W."/>
            <person name="Fulton L."/>
            <person name="Delehaunty K."/>
            <person name="Fronick C."/>
            <person name="Harrison M."/>
            <person name="Markivic C."/>
            <person name="Fulton R."/>
            <person name="Tin-Wollam A.-M."/>
            <person name="Shah N."/>
            <person name="Pepin K."/>
            <person name="Nash W."/>
            <person name="Thiruvilangam P."/>
            <person name="Bhonagiri V."/>
            <person name="Waters C."/>
            <person name="Tu K.C."/>
            <person name="Irgon J."/>
            <person name="Wilson R.K."/>
        </authorList>
    </citation>
    <scope>NUCLEOTIDE SEQUENCE [LARGE SCALE GENOMIC DNA]</scope>
    <source>
        <strain evidence="2">ATCC BAA-1116 / BB120</strain>
        <plasmid evidence="1 2">pVIBHAR</plasmid>
    </source>
</reference>
<dbReference type="KEGG" id="vha:VIBHAR_p08225"/>
<evidence type="ECO:0000313" key="2">
    <source>
        <dbReference type="Proteomes" id="UP000008152"/>
    </source>
</evidence>
<organism evidence="1 2">
    <name type="scientific">Vibrio campbellii (strain ATCC BAA-1116)</name>
    <dbReference type="NCBI Taxonomy" id="2902295"/>
    <lineage>
        <taxon>Bacteria</taxon>
        <taxon>Pseudomonadati</taxon>
        <taxon>Pseudomonadota</taxon>
        <taxon>Gammaproteobacteria</taxon>
        <taxon>Vibrionales</taxon>
        <taxon>Vibrionaceae</taxon>
        <taxon>Vibrio</taxon>
    </lineage>
</organism>
<dbReference type="EMBL" id="CP000791">
    <property type="protein sequence ID" value="ABU75072.1"/>
    <property type="molecule type" value="Genomic_DNA"/>
</dbReference>
<gene>
    <name evidence="1" type="ordered locus">VIBHAR_p08225</name>
</gene>
<sequence>MCCEDVSCSLRERILIFFAQLRMCDAVTWFKDKGNDRKQK</sequence>
<evidence type="ECO:0000313" key="1">
    <source>
        <dbReference type="EMBL" id="ABU75072.1"/>
    </source>
</evidence>
<proteinExistence type="predicted"/>
<protein>
    <submittedName>
        <fullName evidence="1">Uncharacterized protein</fullName>
    </submittedName>
</protein>
<accession>A7N8T6</accession>
<keyword evidence="1" id="KW-0614">Plasmid</keyword>